<sequence length="75" mass="8403">MNGFTLFKNNKVHYVCGNGIRSKCQILPYVVIVIVGGGSFRDDCLEVLVLAIKMAIYSFLRRLRSAKTAKILKPN</sequence>
<proteinExistence type="predicted"/>
<dbReference type="Proteomes" id="UP000606786">
    <property type="component" value="Unassembled WGS sequence"/>
</dbReference>
<comment type="caution">
    <text evidence="1">The sequence shown here is derived from an EMBL/GenBank/DDBJ whole genome shotgun (WGS) entry which is preliminary data.</text>
</comment>
<accession>A0A811V5V4</accession>
<keyword evidence="2" id="KW-1185">Reference proteome</keyword>
<name>A0A811V5V4_CERCA</name>
<reference evidence="1" key="1">
    <citation type="submission" date="2020-11" db="EMBL/GenBank/DDBJ databases">
        <authorList>
            <person name="Whitehead M."/>
        </authorList>
    </citation>
    <scope>NUCLEOTIDE SEQUENCE</scope>
    <source>
        <strain evidence="1">EGII</strain>
    </source>
</reference>
<evidence type="ECO:0000313" key="1">
    <source>
        <dbReference type="EMBL" id="CAD7011518.1"/>
    </source>
</evidence>
<dbReference type="EMBL" id="CAJHJT010000056">
    <property type="protein sequence ID" value="CAD7011518.1"/>
    <property type="molecule type" value="Genomic_DNA"/>
</dbReference>
<gene>
    <name evidence="1" type="ORF">CCAP1982_LOCUS19607</name>
</gene>
<protein>
    <submittedName>
        <fullName evidence="1">(Mediterranean fruit fly) hypothetical protein</fullName>
    </submittedName>
</protein>
<dbReference type="AlphaFoldDB" id="A0A811V5V4"/>
<organism evidence="1 2">
    <name type="scientific">Ceratitis capitata</name>
    <name type="common">Mediterranean fruit fly</name>
    <name type="synonym">Tephritis capitata</name>
    <dbReference type="NCBI Taxonomy" id="7213"/>
    <lineage>
        <taxon>Eukaryota</taxon>
        <taxon>Metazoa</taxon>
        <taxon>Ecdysozoa</taxon>
        <taxon>Arthropoda</taxon>
        <taxon>Hexapoda</taxon>
        <taxon>Insecta</taxon>
        <taxon>Pterygota</taxon>
        <taxon>Neoptera</taxon>
        <taxon>Endopterygota</taxon>
        <taxon>Diptera</taxon>
        <taxon>Brachycera</taxon>
        <taxon>Muscomorpha</taxon>
        <taxon>Tephritoidea</taxon>
        <taxon>Tephritidae</taxon>
        <taxon>Ceratitis</taxon>
        <taxon>Ceratitis</taxon>
    </lineage>
</organism>
<evidence type="ECO:0000313" key="2">
    <source>
        <dbReference type="Proteomes" id="UP000606786"/>
    </source>
</evidence>